<comment type="caution">
    <text evidence="3">The sequence shown here is derived from an EMBL/GenBank/DDBJ whole genome shotgun (WGS) entry which is preliminary data.</text>
</comment>
<keyword evidence="2" id="KW-0812">Transmembrane</keyword>
<evidence type="ECO:0000256" key="1">
    <source>
        <dbReference type="SAM" id="Coils"/>
    </source>
</evidence>
<keyword evidence="2" id="KW-1133">Transmembrane helix</keyword>
<keyword evidence="1" id="KW-0175">Coiled coil</keyword>
<reference evidence="3 4" key="1">
    <citation type="submission" date="2024-08" db="EMBL/GenBank/DDBJ databases">
        <title>Draft Genome Sequence of Legionella lytica strain DSB2004, Isolated From a Fire Sprinkler System.</title>
        <authorList>
            <person name="Everhart A.D."/>
            <person name="Kidane D.T."/>
            <person name="Farone A.L."/>
            <person name="Farone M.B."/>
        </authorList>
    </citation>
    <scope>NUCLEOTIDE SEQUENCE [LARGE SCALE GENOMIC DNA]</scope>
    <source>
        <strain evidence="3 4">DSB2004</strain>
    </source>
</reference>
<accession>A0ABW8D8C8</accession>
<feature type="transmembrane region" description="Helical" evidence="2">
    <location>
        <begin position="386"/>
        <end position="407"/>
    </location>
</feature>
<name>A0ABW8D8C8_9GAMM</name>
<dbReference type="Proteomes" id="UP001615550">
    <property type="component" value="Unassembled WGS sequence"/>
</dbReference>
<sequence>MPAIDVVRYTPSELKFWDITLQNNQNFINNYITRIQQYQLVLTPFEEQLKLLDQTLNETLAALNSNTGVSLDMSAYLNPNYHPPRHGDHNTNYRIIELQRHLGSLDQQRKALVNDMRPYQNNISTVTQELNKLLVQNEQIQQQIESARAFLNVLVSNPRTLVMDLREKLLAVVSAYEDKHMSNQSLAVRSCLHAIHSGLPSLIFDVADIKTQQENYLRLCGFVADMYSRVQRENKNDVFLSTLAEVINTTHLDPQEDLLDELNIPWNAMSWFRAATKGQPHIFAITESDLYSDEVQRYQQTMNRLLSNSLVQATYLQQSIRRSAEAIDIEICEKLRRNEPIDYHFYICLANTLTQLHYDSSNLRATERLHHIAEQATGTSSVGKKLLGALMVVLGAMMVITSLAAFASSLGSTSALSAWGSAFGLHLIQTQVAALTLSCTITAAVGSGLTFWGARTVNASARQGLSQDLMDTYDAALTHAGPTAPLADEQPTYYVQPMYH</sequence>
<evidence type="ECO:0000313" key="4">
    <source>
        <dbReference type="Proteomes" id="UP001615550"/>
    </source>
</evidence>
<keyword evidence="2" id="KW-0472">Membrane</keyword>
<protein>
    <recommendedName>
        <fullName evidence="5">Substrate of the Dot/Icm secretion system</fullName>
    </recommendedName>
</protein>
<gene>
    <name evidence="3" type="ORF">ACD661_10355</name>
</gene>
<feature type="coiled-coil region" evidence="1">
    <location>
        <begin position="123"/>
        <end position="150"/>
    </location>
</feature>
<evidence type="ECO:0008006" key="5">
    <source>
        <dbReference type="Google" id="ProtNLM"/>
    </source>
</evidence>
<evidence type="ECO:0000256" key="2">
    <source>
        <dbReference type="SAM" id="Phobius"/>
    </source>
</evidence>
<evidence type="ECO:0000313" key="3">
    <source>
        <dbReference type="EMBL" id="MFJ1268959.1"/>
    </source>
</evidence>
<feature type="transmembrane region" description="Helical" evidence="2">
    <location>
        <begin position="427"/>
        <end position="452"/>
    </location>
</feature>
<dbReference type="EMBL" id="JBGORX010000003">
    <property type="protein sequence ID" value="MFJ1268959.1"/>
    <property type="molecule type" value="Genomic_DNA"/>
</dbReference>
<proteinExistence type="predicted"/>
<dbReference type="RefSeq" id="WP_400187783.1">
    <property type="nucleotide sequence ID" value="NZ_JBGORX010000003.1"/>
</dbReference>
<organism evidence="3 4">
    <name type="scientific">Legionella lytica</name>
    <dbReference type="NCBI Taxonomy" id="96232"/>
    <lineage>
        <taxon>Bacteria</taxon>
        <taxon>Pseudomonadati</taxon>
        <taxon>Pseudomonadota</taxon>
        <taxon>Gammaproteobacteria</taxon>
        <taxon>Legionellales</taxon>
        <taxon>Legionellaceae</taxon>
        <taxon>Legionella</taxon>
    </lineage>
</organism>
<keyword evidence="4" id="KW-1185">Reference proteome</keyword>